<protein>
    <recommendedName>
        <fullName evidence="3">Porin</fullName>
    </recommendedName>
</protein>
<dbReference type="Proteomes" id="UP000663859">
    <property type="component" value="Unassembled WGS sequence"/>
</dbReference>
<gene>
    <name evidence="1" type="ORF">MPNT_10318</name>
</gene>
<name>A0A8J2FRQ1_9BACT</name>
<organism evidence="1 2">
    <name type="scientific">Candidatus Methylacidithermus pantelleriae</name>
    <dbReference type="NCBI Taxonomy" id="2744239"/>
    <lineage>
        <taxon>Bacteria</taxon>
        <taxon>Pseudomonadati</taxon>
        <taxon>Verrucomicrobiota</taxon>
        <taxon>Methylacidiphilae</taxon>
        <taxon>Methylacidiphilales</taxon>
        <taxon>Methylacidiphilaceae</taxon>
        <taxon>Candidatus Methylacidithermus</taxon>
    </lineage>
</organism>
<dbReference type="AlphaFoldDB" id="A0A8J2FRQ1"/>
<sequence>MRRFIDSFFVCFALCIALVAWEEGSRVFGEDSSSSATSSDSKETKKVEELKKMIEDQGIYVETSQKGIVLSGYVDASYTYNFLRADSDVPSTSAIIPTREPPDSIPGGGFNLNAVKLALEKPLGDKNDWVAGFRVDLLFGQDASISEPDFLQSKGVPFGSGVDTSGLLVEQGYVQFRVPVGNGLDFKVGKFAAPIGYEVIERPANMNFTYGNIFTNLLPTTLVGLQSTYKFSDQWSAMLGIADSGFNSSRGGINFNNMIDNNDAYLLLSSVTWTAPGKNANIIGTVFYGFNGANNPGFPAGGTFGRTLFTENGQFLIGDLVASWTPKFANDKLLLAAEFNEGFFDPSVGANGSPFQIPSDWRGASIWAKYQFTKVVSLAMRGDWVESAGSSFPFPPGFASFPGIGDVATSSFFAGHSDRTDIWSYTATLRFDLWQNMMLRLEYRLDWGRDLYGNAAQFPLGFPQTGASHGPAHLAAFDVAYSF</sequence>
<dbReference type="InterPro" id="IPR023614">
    <property type="entry name" value="Porin_dom_sf"/>
</dbReference>
<dbReference type="InterPro" id="IPR011486">
    <property type="entry name" value="BBP2"/>
</dbReference>
<evidence type="ECO:0000313" key="2">
    <source>
        <dbReference type="Proteomes" id="UP000663859"/>
    </source>
</evidence>
<dbReference type="RefSeq" id="WP_174581760.1">
    <property type="nucleotide sequence ID" value="NZ_CAJNOB010000001.1"/>
</dbReference>
<evidence type="ECO:0008006" key="3">
    <source>
        <dbReference type="Google" id="ProtNLM"/>
    </source>
</evidence>
<accession>A0A8J2FRQ1</accession>
<dbReference type="SUPFAM" id="SSF56935">
    <property type="entry name" value="Porins"/>
    <property type="match status" value="1"/>
</dbReference>
<evidence type="ECO:0000313" key="1">
    <source>
        <dbReference type="EMBL" id="CAF0689689.1"/>
    </source>
</evidence>
<comment type="caution">
    <text evidence="1">The sequence shown here is derived from an EMBL/GenBank/DDBJ whole genome shotgun (WGS) entry which is preliminary data.</text>
</comment>
<proteinExistence type="predicted"/>
<keyword evidence="2" id="KW-1185">Reference proteome</keyword>
<dbReference type="Pfam" id="PF07642">
    <property type="entry name" value="BBP2"/>
    <property type="match status" value="1"/>
</dbReference>
<dbReference type="EMBL" id="CAJNOB010000001">
    <property type="protein sequence ID" value="CAF0689689.1"/>
    <property type="molecule type" value="Genomic_DNA"/>
</dbReference>
<reference evidence="1" key="1">
    <citation type="submission" date="2021-02" db="EMBL/GenBank/DDBJ databases">
        <authorList>
            <person name="Cremers G."/>
            <person name="Picone N."/>
        </authorList>
    </citation>
    <scope>NUCLEOTIDE SEQUENCE</scope>
    <source>
        <strain evidence="1">PQ17</strain>
    </source>
</reference>
<dbReference type="Gene3D" id="2.40.160.10">
    <property type="entry name" value="Porin"/>
    <property type="match status" value="1"/>
</dbReference>